<proteinExistence type="predicted"/>
<keyword evidence="1" id="KW-1185">Reference proteome</keyword>
<evidence type="ECO:0000313" key="1">
    <source>
        <dbReference type="Proteomes" id="UP000095283"/>
    </source>
</evidence>
<dbReference type="Proteomes" id="UP000095283">
    <property type="component" value="Unplaced"/>
</dbReference>
<evidence type="ECO:0000313" key="2">
    <source>
        <dbReference type="WBParaSite" id="Hba_06987"/>
    </source>
</evidence>
<accession>A0A1I7WPC3</accession>
<reference evidence="2" key="1">
    <citation type="submission" date="2016-11" db="UniProtKB">
        <authorList>
            <consortium name="WormBaseParasite"/>
        </authorList>
    </citation>
    <scope>IDENTIFICATION</scope>
</reference>
<protein>
    <submittedName>
        <fullName evidence="2">Diguanylate cyclase</fullName>
    </submittedName>
</protein>
<sequence>MLRNNSHQNSYFAFKRQGICLSALPPLPLWEISGIILDASEAFGTQFLRDSKALQKLLTMSGWTRPELPSGKGNSWTMVSALVRESLETYARESLVTCQVKDYTMLSELSSRTIQLF</sequence>
<dbReference type="WBParaSite" id="Hba_06987">
    <property type="protein sequence ID" value="Hba_06987"/>
    <property type="gene ID" value="Hba_06987"/>
</dbReference>
<dbReference type="AlphaFoldDB" id="A0A1I7WPC3"/>
<organism evidence="1 2">
    <name type="scientific">Heterorhabditis bacteriophora</name>
    <name type="common">Entomopathogenic nematode worm</name>
    <dbReference type="NCBI Taxonomy" id="37862"/>
    <lineage>
        <taxon>Eukaryota</taxon>
        <taxon>Metazoa</taxon>
        <taxon>Ecdysozoa</taxon>
        <taxon>Nematoda</taxon>
        <taxon>Chromadorea</taxon>
        <taxon>Rhabditida</taxon>
        <taxon>Rhabditina</taxon>
        <taxon>Rhabditomorpha</taxon>
        <taxon>Strongyloidea</taxon>
        <taxon>Heterorhabditidae</taxon>
        <taxon>Heterorhabditis</taxon>
    </lineage>
</organism>
<name>A0A1I7WPC3_HETBA</name>